<dbReference type="InterPro" id="IPR002933">
    <property type="entry name" value="Peptidase_M20"/>
</dbReference>
<dbReference type="AlphaFoldDB" id="A0A7C2URU8"/>
<evidence type="ECO:0000259" key="3">
    <source>
        <dbReference type="Pfam" id="PF07687"/>
    </source>
</evidence>
<feature type="binding site" evidence="2">
    <location>
        <position position="104"/>
    </location>
    <ligand>
        <name>Mn(2+)</name>
        <dbReference type="ChEBI" id="CHEBI:29035"/>
        <label>2</label>
    </ligand>
</feature>
<dbReference type="SUPFAM" id="SSF55031">
    <property type="entry name" value="Bacterial exopeptidase dimerisation domain"/>
    <property type="match status" value="1"/>
</dbReference>
<feature type="binding site" evidence="2">
    <location>
        <position position="164"/>
    </location>
    <ligand>
        <name>Mn(2+)</name>
        <dbReference type="ChEBI" id="CHEBI:29035"/>
        <label>2</label>
    </ligand>
</feature>
<dbReference type="FunFam" id="3.30.70.360:FF:000001">
    <property type="entry name" value="N-acetyldiaminopimelate deacetylase"/>
    <property type="match status" value="1"/>
</dbReference>
<sequence>MDTRPLELARQMSNEIISWRRDFHMYPELAYEERRTSSIVAQKLKEWGYDVKLGSGEVGVIATMKGSGHNVLAIRADMDALPIEEVEGREYRSRVSGKMHACGHDAHTAMLLGAAKIISLLREDLISTVRLIFQPAEEGGNGALKMIEEGALDDPKVDSIYGIHVWSDLPSGKIGLREGPILAATGDITIKVRGRGGHGAHPDQTIDPIVASSAIVLSLQSIVSRNIDPFDSAVVTIGSIQGGSAFNVIPETVLMKGTYRTMRKETRELVKARIKEIAEKVASAYGASAEVTLKDVTPPTINNPEAVEIARKVAIALFGENNIALPKPSMGGEDFSYYLERVPGAFILLGTGNPQKGTNVPHHSPAFDVDEDVLYMGSALLSSLAMNFHLLWRRE</sequence>
<dbReference type="EMBL" id="DSFE01000081">
    <property type="protein sequence ID" value="HEU97936.1"/>
    <property type="molecule type" value="Genomic_DNA"/>
</dbReference>
<comment type="cofactor">
    <cofactor evidence="2">
        <name>Mn(2+)</name>
        <dbReference type="ChEBI" id="CHEBI:29035"/>
    </cofactor>
    <text evidence="2">The Mn(2+) ion enhances activity.</text>
</comment>
<organism evidence="4">
    <name type="scientific">Fervidicoccus fontis</name>
    <dbReference type="NCBI Taxonomy" id="683846"/>
    <lineage>
        <taxon>Archaea</taxon>
        <taxon>Thermoproteota</taxon>
        <taxon>Thermoprotei</taxon>
        <taxon>Fervidicoccales</taxon>
        <taxon>Fervidicoccaceae</taxon>
        <taxon>Fervidicoccus</taxon>
    </lineage>
</organism>
<gene>
    <name evidence="4" type="ORF">ENO36_03675</name>
</gene>
<dbReference type="InterPro" id="IPR017439">
    <property type="entry name" value="Amidohydrolase"/>
</dbReference>
<dbReference type="Gene3D" id="3.30.70.360">
    <property type="match status" value="1"/>
</dbReference>
<protein>
    <submittedName>
        <fullName evidence="4">Amidohydrolase</fullName>
    </submittedName>
</protein>
<evidence type="ECO:0000256" key="2">
    <source>
        <dbReference type="PIRSR" id="PIRSR005962-1"/>
    </source>
</evidence>
<dbReference type="Proteomes" id="UP000885664">
    <property type="component" value="Unassembled WGS sequence"/>
</dbReference>
<proteinExistence type="predicted"/>
<comment type="caution">
    <text evidence="4">The sequence shown here is derived from an EMBL/GenBank/DDBJ whole genome shotgun (WGS) entry which is preliminary data.</text>
</comment>
<dbReference type="InterPro" id="IPR011650">
    <property type="entry name" value="Peptidase_M20_dimer"/>
</dbReference>
<dbReference type="Gene3D" id="3.40.630.10">
    <property type="entry name" value="Zn peptidases"/>
    <property type="match status" value="1"/>
</dbReference>
<feature type="binding site" evidence="2">
    <location>
        <position position="138"/>
    </location>
    <ligand>
        <name>Mn(2+)</name>
        <dbReference type="ChEBI" id="CHEBI:29035"/>
        <label>2</label>
    </ligand>
</feature>
<keyword evidence="2" id="KW-0464">Manganese</keyword>
<dbReference type="GO" id="GO:0016787">
    <property type="term" value="F:hydrolase activity"/>
    <property type="evidence" value="ECO:0007669"/>
    <property type="project" value="UniProtKB-KW"/>
</dbReference>
<evidence type="ECO:0000256" key="1">
    <source>
        <dbReference type="ARBA" id="ARBA00022801"/>
    </source>
</evidence>
<dbReference type="GO" id="GO:0046872">
    <property type="term" value="F:metal ion binding"/>
    <property type="evidence" value="ECO:0007669"/>
    <property type="project" value="UniProtKB-KW"/>
</dbReference>
<feature type="binding site" evidence="2">
    <location>
        <position position="102"/>
    </location>
    <ligand>
        <name>Mn(2+)</name>
        <dbReference type="ChEBI" id="CHEBI:29035"/>
        <label>2</label>
    </ligand>
</feature>
<accession>A0A7C2URU8</accession>
<evidence type="ECO:0000313" key="4">
    <source>
        <dbReference type="EMBL" id="HEU97936.1"/>
    </source>
</evidence>
<dbReference type="CDD" id="cd03886">
    <property type="entry name" value="M20_Acy1"/>
    <property type="match status" value="1"/>
</dbReference>
<name>A0A7C2URU8_9CREN</name>
<dbReference type="PIRSF" id="PIRSF005962">
    <property type="entry name" value="Pept_M20D_amidohydro"/>
    <property type="match status" value="1"/>
</dbReference>
<dbReference type="Pfam" id="PF07687">
    <property type="entry name" value="M20_dimer"/>
    <property type="match status" value="1"/>
</dbReference>
<reference evidence="4" key="1">
    <citation type="journal article" date="2020" name="mSystems">
        <title>Genome- and Community-Level Interaction Insights into Carbon Utilization and Element Cycling Functions of Hydrothermarchaeota in Hydrothermal Sediment.</title>
        <authorList>
            <person name="Zhou Z."/>
            <person name="Liu Y."/>
            <person name="Xu W."/>
            <person name="Pan J."/>
            <person name="Luo Z.H."/>
            <person name="Li M."/>
        </authorList>
    </citation>
    <scope>NUCLEOTIDE SEQUENCE [LARGE SCALE GENOMIC DNA]</scope>
    <source>
        <strain evidence="4">SpSt-1259</strain>
    </source>
</reference>
<feature type="domain" description="Peptidase M20 dimerisation" evidence="3">
    <location>
        <begin position="188"/>
        <end position="284"/>
    </location>
</feature>
<keyword evidence="2" id="KW-0479">Metal-binding</keyword>
<dbReference type="NCBIfam" id="TIGR01891">
    <property type="entry name" value="amidohydrolases"/>
    <property type="match status" value="1"/>
</dbReference>
<feature type="binding site" evidence="2">
    <location>
        <position position="363"/>
    </location>
    <ligand>
        <name>Mn(2+)</name>
        <dbReference type="ChEBI" id="CHEBI:29035"/>
        <label>2</label>
    </ligand>
</feature>
<dbReference type="SUPFAM" id="SSF53187">
    <property type="entry name" value="Zn-dependent exopeptidases"/>
    <property type="match status" value="1"/>
</dbReference>
<keyword evidence="1" id="KW-0378">Hydrolase</keyword>
<dbReference type="InterPro" id="IPR036264">
    <property type="entry name" value="Bact_exopeptidase_dim_dom"/>
</dbReference>
<dbReference type="PANTHER" id="PTHR11014">
    <property type="entry name" value="PEPTIDASE M20 FAMILY MEMBER"/>
    <property type="match status" value="1"/>
</dbReference>
<dbReference type="Pfam" id="PF01546">
    <property type="entry name" value="Peptidase_M20"/>
    <property type="match status" value="1"/>
</dbReference>
<dbReference type="PANTHER" id="PTHR11014:SF63">
    <property type="entry name" value="METALLOPEPTIDASE, PUTATIVE (AFU_ORTHOLOGUE AFUA_6G09600)-RELATED"/>
    <property type="match status" value="1"/>
</dbReference>